<gene>
    <name evidence="11" type="ORF">RhiirA1_465667</name>
    <name evidence="10" type="ORF">RhiirA5_419900</name>
</gene>
<evidence type="ECO:0000256" key="1">
    <source>
        <dbReference type="ARBA" id="ARBA00000707"/>
    </source>
</evidence>
<reference evidence="11 12" key="3">
    <citation type="submission" date="2017-10" db="EMBL/GenBank/DDBJ databases">
        <title>Extensive intraspecific genome diversity in a model arbuscular mycorrhizal fungus.</title>
        <authorList>
            <person name="Chen E.C.H."/>
            <person name="Morin E."/>
            <person name="Baudet D."/>
            <person name="Noel J."/>
            <person name="Ndikumana S."/>
            <person name="Charron P."/>
            <person name="St-Onge C."/>
            <person name="Giorgi J."/>
            <person name="Grigoriev I.V."/>
            <person name="Roux C."/>
            <person name="Martin F.M."/>
            <person name="Corradi N."/>
        </authorList>
    </citation>
    <scope>NUCLEOTIDE SEQUENCE [LARGE SCALE GENOMIC DNA]</scope>
    <source>
        <strain evidence="11 12">A1</strain>
    </source>
</reference>
<accession>A0A2I1EQQ9</accession>
<dbReference type="AlphaFoldDB" id="A0A2I1EQQ9"/>
<evidence type="ECO:0000256" key="6">
    <source>
        <dbReference type="ARBA" id="ARBA00022801"/>
    </source>
</evidence>
<dbReference type="EMBL" id="LLXH01000905">
    <property type="protein sequence ID" value="PKC62055.1"/>
    <property type="molecule type" value="Genomic_DNA"/>
</dbReference>
<evidence type="ECO:0000256" key="5">
    <source>
        <dbReference type="ARBA" id="ARBA00022786"/>
    </source>
</evidence>
<dbReference type="EMBL" id="LLXJ01000786">
    <property type="protein sequence ID" value="PKC06202.1"/>
    <property type="molecule type" value="Genomic_DNA"/>
</dbReference>
<evidence type="ECO:0000256" key="7">
    <source>
        <dbReference type="ARBA" id="ARBA00022807"/>
    </source>
</evidence>
<evidence type="ECO:0000313" key="13">
    <source>
        <dbReference type="Proteomes" id="UP000232722"/>
    </source>
</evidence>
<keyword evidence="6" id="KW-0378">Hydrolase</keyword>
<evidence type="ECO:0000313" key="11">
    <source>
        <dbReference type="EMBL" id="PKC62055.1"/>
    </source>
</evidence>
<evidence type="ECO:0000256" key="2">
    <source>
        <dbReference type="ARBA" id="ARBA00009085"/>
    </source>
</evidence>
<dbReference type="VEuPathDB" id="FungiDB:RhiirFUN_007066"/>
<keyword evidence="7" id="KW-0788">Thiol protease</keyword>
<reference evidence="10 13" key="1">
    <citation type="submission" date="2016-04" db="EMBL/GenBank/DDBJ databases">
        <title>Genome analyses suggest a sexual origin of heterokaryosis in a supposedly ancient asexual fungus.</title>
        <authorList>
            <person name="Ropars J."/>
            <person name="Sedzielewska K."/>
            <person name="Noel J."/>
            <person name="Charron P."/>
            <person name="Farinelli L."/>
            <person name="Marton T."/>
            <person name="Kruger M."/>
            <person name="Pelin A."/>
            <person name="Brachmann A."/>
            <person name="Corradi N."/>
        </authorList>
    </citation>
    <scope>NUCLEOTIDE SEQUENCE [LARGE SCALE GENOMIC DNA]</scope>
    <source>
        <strain evidence="10 13">A5</strain>
    </source>
</reference>
<dbReference type="InterPro" id="IPR024729">
    <property type="entry name" value="USP7_ICP0-binding_dom"/>
</dbReference>
<reference evidence="11 12" key="4">
    <citation type="submission" date="2017-10" db="EMBL/GenBank/DDBJ databases">
        <title>Genome analyses suggest a sexual origin of heterokaryosis in a supposedly ancient asexual fungus.</title>
        <authorList>
            <person name="Corradi N."/>
            <person name="Sedzielewska K."/>
            <person name="Noel J."/>
            <person name="Charron P."/>
            <person name="Farinelli L."/>
            <person name="Marton T."/>
            <person name="Kruger M."/>
            <person name="Pelin A."/>
            <person name="Brachmann A."/>
            <person name="Corradi N."/>
        </authorList>
    </citation>
    <scope>NUCLEOTIDE SEQUENCE [LARGE SCALE GENOMIC DNA]</scope>
    <source>
        <strain evidence="11 12">A1</strain>
    </source>
</reference>
<dbReference type="GO" id="GO:0004843">
    <property type="term" value="F:cysteine-type deubiquitinase activity"/>
    <property type="evidence" value="ECO:0007669"/>
    <property type="project" value="UniProtKB-EC"/>
</dbReference>
<evidence type="ECO:0000313" key="10">
    <source>
        <dbReference type="EMBL" id="PKC06202.1"/>
    </source>
</evidence>
<protein>
    <recommendedName>
        <fullName evidence="3">ubiquitinyl hydrolase 1</fullName>
        <ecNumber evidence="3">3.4.19.12</ecNumber>
    </recommendedName>
</protein>
<dbReference type="Proteomes" id="UP000232722">
    <property type="component" value="Unassembled WGS sequence"/>
</dbReference>
<dbReference type="GO" id="GO:0006508">
    <property type="term" value="P:proteolysis"/>
    <property type="evidence" value="ECO:0007669"/>
    <property type="project" value="UniProtKB-KW"/>
</dbReference>
<feature type="domain" description="Ubiquitin carboxyl-terminal hydrolase 7 ICP0-binding" evidence="8">
    <location>
        <begin position="106"/>
        <end position="305"/>
    </location>
</feature>
<sequence length="816" mass="96791">MTFIAITLASIKLNNHKNKADKNFIIHITKEKKFFCSSKEEMEKKLLTIEVITAENFKDYQGFDLADFDRHSLFSDVHTYKVQKIKTYDVFKKDISQTFNIPSKQIRFWVLVERTNKTTRPDVPIPESYFNKSMEEIRAKMAPLQNDLRLYMEETDERNDKTLFPTIEEIRNIIVFLKYFDPDTQTLKGLGHLYVQEFDKVGDYTSILCKRKNFPTKTPLKIYKEIKPDIIEEMNPKYTFKQLETQNGDIICFQKVLLNWKNNLHIKDNRIHEIPTFYKLLSSIVTVTVNVVTAEKFNKHQGFDLVNFVKPPVSKIHSYKILENTTYGTFKEKVPQCFNIPSEQVRFWVFVKRQNQTIRPDLPIPESSFNKSMEEIRKEMAPRQNELKLYMEVAYKLINGKTWFPYVEENWNINIIVFLKYFDPDTQTLEGLGHLYVQEFAKVEDYTHVFCKRKNFPLNVPLKIYEEIKPGMIEEMNPKYTFKQSEIQNGDIICFQKALMEKEIQEYTKSGRIYGIPRYYESLTLLTVISFKPEWQGYFEFDLMLNKKLTRYQACILFYTSFAEAVALHLNVNPYRIRFTNTFPLFDTSDQTLNQAYLYAPILYYEIFDLNITESNLEEGKFFKIIWLGNTVKDEEIIDICLQKDGIVSEIIEEILKKMTLSSNIKIRLYEVMNHKIQKEYKETELIGRIHEFMTLYAEEIPQDELLANSHDQIIQVYHFTRDPMQTHGIPFKFVIKNGETFADIKIRLQFRLGMNKTEFARIRIAIIPEFTYKKLEYLEDDDIIVSEKELSSTDYLGLDHVDETESMEKITYIRG</sequence>
<dbReference type="Proteomes" id="UP000232688">
    <property type="component" value="Unassembled WGS sequence"/>
</dbReference>
<comment type="caution">
    <text evidence="10">The sequence shown here is derived from an EMBL/GenBank/DDBJ whole genome shotgun (WGS) entry which is preliminary data.</text>
</comment>
<evidence type="ECO:0000259" key="8">
    <source>
        <dbReference type="Pfam" id="PF12436"/>
    </source>
</evidence>
<organism evidence="10 13">
    <name type="scientific">Rhizophagus irregularis</name>
    <dbReference type="NCBI Taxonomy" id="588596"/>
    <lineage>
        <taxon>Eukaryota</taxon>
        <taxon>Fungi</taxon>
        <taxon>Fungi incertae sedis</taxon>
        <taxon>Mucoromycota</taxon>
        <taxon>Glomeromycotina</taxon>
        <taxon>Glomeromycetes</taxon>
        <taxon>Glomerales</taxon>
        <taxon>Glomeraceae</taxon>
        <taxon>Rhizophagus</taxon>
    </lineage>
</organism>
<keyword evidence="5" id="KW-0833">Ubl conjugation pathway</keyword>
<feature type="domain" description="Ubiquitin carboxyl-terminal hydrolase 7 ICP0-binding" evidence="8">
    <location>
        <begin position="345"/>
        <end position="583"/>
    </location>
</feature>
<dbReference type="VEuPathDB" id="FungiDB:RhiirA1_465667"/>
<dbReference type="EC" id="3.4.19.12" evidence="3"/>
<comment type="catalytic activity">
    <reaction evidence="1">
        <text>Thiol-dependent hydrolysis of ester, thioester, amide, peptide and isopeptide bonds formed by the C-terminal Gly of ubiquitin (a 76-residue protein attached to proteins as an intracellular targeting signal).</text>
        <dbReference type="EC" id="3.4.19.12"/>
    </reaction>
</comment>
<evidence type="ECO:0000256" key="3">
    <source>
        <dbReference type="ARBA" id="ARBA00012759"/>
    </source>
</evidence>
<feature type="domain" description="Ubiquitin carboxyl-terminal hydrolase C-terminal" evidence="9">
    <location>
        <begin position="603"/>
        <end position="805"/>
    </location>
</feature>
<evidence type="ECO:0000313" key="12">
    <source>
        <dbReference type="Proteomes" id="UP000232688"/>
    </source>
</evidence>
<dbReference type="VEuPathDB" id="FungiDB:FUN_004922"/>
<dbReference type="OrthoDB" id="289038at2759"/>
<evidence type="ECO:0000256" key="4">
    <source>
        <dbReference type="ARBA" id="ARBA00022670"/>
    </source>
</evidence>
<dbReference type="Pfam" id="PF12436">
    <property type="entry name" value="USP7_ICP0_bdg"/>
    <property type="match status" value="2"/>
</dbReference>
<reference evidence="10 13" key="2">
    <citation type="submission" date="2017-09" db="EMBL/GenBank/DDBJ databases">
        <title>Extensive intraspecific genome diversity in a model arbuscular mycorrhizal fungus.</title>
        <authorList>
            <person name="Chen E.C."/>
            <person name="Morin E."/>
            <person name="Beaudet D."/>
            <person name="Noel J."/>
            <person name="Ndikumana S."/>
            <person name="Charron P."/>
            <person name="St-Onge C."/>
            <person name="Giorgi J."/>
            <person name="Grigoriev I.V."/>
            <person name="Roux C."/>
            <person name="Martin F.M."/>
            <person name="Corradi N."/>
        </authorList>
    </citation>
    <scope>NUCLEOTIDE SEQUENCE [LARGE SCALE GENOMIC DNA]</scope>
    <source>
        <strain evidence="10 13">A5</strain>
    </source>
</reference>
<proteinExistence type="inferred from homology"/>
<evidence type="ECO:0000259" key="9">
    <source>
        <dbReference type="Pfam" id="PF14533"/>
    </source>
</evidence>
<dbReference type="InterPro" id="IPR029346">
    <property type="entry name" value="USP_C"/>
</dbReference>
<dbReference type="Pfam" id="PF14533">
    <property type="entry name" value="USP7_C2"/>
    <property type="match status" value="1"/>
</dbReference>
<dbReference type="Gene3D" id="3.10.20.90">
    <property type="entry name" value="Phosphatidylinositol 3-kinase Catalytic Subunit, Chain A, domain 1"/>
    <property type="match status" value="2"/>
</dbReference>
<comment type="similarity">
    <text evidence="2">Belongs to the peptidase C19 family.</text>
</comment>
<name>A0A2I1EQQ9_9GLOM</name>
<keyword evidence="4" id="KW-0645">Protease</keyword>